<accession>A0ABX2CYF8</accession>
<evidence type="ECO:0000259" key="2">
    <source>
        <dbReference type="PROSITE" id="PS50075"/>
    </source>
</evidence>
<dbReference type="Pfam" id="PF13193">
    <property type="entry name" value="AMP-binding_C"/>
    <property type="match status" value="1"/>
</dbReference>
<dbReference type="SUPFAM" id="SSF56801">
    <property type="entry name" value="Acetyl-CoA synthetase-like"/>
    <property type="match status" value="1"/>
</dbReference>
<dbReference type="Gene3D" id="3.40.50.12780">
    <property type="entry name" value="N-terminal domain of ligase-like"/>
    <property type="match status" value="1"/>
</dbReference>
<dbReference type="InterPro" id="IPR036736">
    <property type="entry name" value="ACP-like_sf"/>
</dbReference>
<keyword evidence="4" id="KW-1185">Reference proteome</keyword>
<dbReference type="InterPro" id="IPR020845">
    <property type="entry name" value="AMP-binding_CS"/>
</dbReference>
<dbReference type="EMBL" id="SRRZ01000043">
    <property type="protein sequence ID" value="NQE34953.1"/>
    <property type="molecule type" value="Genomic_DNA"/>
</dbReference>
<dbReference type="SUPFAM" id="SSF52777">
    <property type="entry name" value="CoA-dependent acyltransferases"/>
    <property type="match status" value="2"/>
</dbReference>
<dbReference type="Pfam" id="PF00668">
    <property type="entry name" value="Condensation"/>
    <property type="match status" value="1"/>
</dbReference>
<dbReference type="InterPro" id="IPR023213">
    <property type="entry name" value="CAT-like_dom_sf"/>
</dbReference>
<dbReference type="SUPFAM" id="SSF47336">
    <property type="entry name" value="ACP-like"/>
    <property type="match status" value="1"/>
</dbReference>
<dbReference type="PANTHER" id="PTHR45527:SF1">
    <property type="entry name" value="FATTY ACID SYNTHASE"/>
    <property type="match status" value="1"/>
</dbReference>
<dbReference type="NCBIfam" id="TIGR01733">
    <property type="entry name" value="AA-adenyl-dom"/>
    <property type="match status" value="1"/>
</dbReference>
<reference evidence="3 4" key="1">
    <citation type="journal article" date="2020" name="Sci. Rep.">
        <title>A novel cyanobacterial geosmin producer, revising GeoA distribution and dispersion patterns in Bacteria.</title>
        <authorList>
            <person name="Churro C."/>
            <person name="Semedo-Aguiar A.P."/>
            <person name="Silva A.D."/>
            <person name="Pereira-Leal J.B."/>
            <person name="Leite R.B."/>
        </authorList>
    </citation>
    <scope>NUCLEOTIDE SEQUENCE [LARGE SCALE GENOMIC DNA]</scope>
    <source>
        <strain evidence="3 4">IPMA8</strain>
    </source>
</reference>
<dbReference type="SUPFAM" id="SSF53474">
    <property type="entry name" value="alpha/beta-Hydrolases"/>
    <property type="match status" value="1"/>
</dbReference>
<dbReference type="CDD" id="cd05930">
    <property type="entry name" value="A_NRPS"/>
    <property type="match status" value="1"/>
</dbReference>
<dbReference type="InterPro" id="IPR001031">
    <property type="entry name" value="Thioesterase"/>
</dbReference>
<evidence type="ECO:0000313" key="3">
    <source>
        <dbReference type="EMBL" id="NQE34953.1"/>
    </source>
</evidence>
<dbReference type="InterPro" id="IPR042099">
    <property type="entry name" value="ANL_N_sf"/>
</dbReference>
<dbReference type="Gene3D" id="1.10.1200.10">
    <property type="entry name" value="ACP-like"/>
    <property type="match status" value="1"/>
</dbReference>
<gene>
    <name evidence="3" type="primary">lgrD_4</name>
    <name evidence="3" type="ORF">E5S67_02682</name>
</gene>
<dbReference type="Pfam" id="PF00550">
    <property type="entry name" value="PP-binding"/>
    <property type="match status" value="1"/>
</dbReference>
<dbReference type="Gene3D" id="3.30.559.10">
    <property type="entry name" value="Chloramphenicol acetyltransferase-like domain"/>
    <property type="match status" value="1"/>
</dbReference>
<evidence type="ECO:0000256" key="1">
    <source>
        <dbReference type="ARBA" id="ARBA00001957"/>
    </source>
</evidence>
<feature type="domain" description="Carrier" evidence="2">
    <location>
        <begin position="1001"/>
        <end position="1076"/>
    </location>
</feature>
<dbReference type="PROSITE" id="PS50075">
    <property type="entry name" value="CARRIER"/>
    <property type="match status" value="1"/>
</dbReference>
<dbReference type="InterPro" id="IPR001242">
    <property type="entry name" value="Condensation_dom"/>
</dbReference>
<comment type="caution">
    <text evidence="3">The sequence shown here is derived from an EMBL/GenBank/DDBJ whole genome shotgun (WGS) entry which is preliminary data.</text>
</comment>
<organism evidence="3 4">
    <name type="scientific">Microcoleus asticus IPMA8</name>
    <dbReference type="NCBI Taxonomy" id="2563858"/>
    <lineage>
        <taxon>Bacteria</taxon>
        <taxon>Bacillati</taxon>
        <taxon>Cyanobacteriota</taxon>
        <taxon>Cyanophyceae</taxon>
        <taxon>Oscillatoriophycideae</taxon>
        <taxon>Oscillatoriales</taxon>
        <taxon>Microcoleaceae</taxon>
        <taxon>Microcoleus</taxon>
        <taxon>Microcoleus asticus</taxon>
    </lineage>
</organism>
<dbReference type="CDD" id="cd19531">
    <property type="entry name" value="LCL_NRPS-like"/>
    <property type="match status" value="1"/>
</dbReference>
<dbReference type="Pfam" id="PF00975">
    <property type="entry name" value="Thioesterase"/>
    <property type="match status" value="1"/>
</dbReference>
<dbReference type="InterPro" id="IPR009081">
    <property type="entry name" value="PP-bd_ACP"/>
</dbReference>
<dbReference type="PANTHER" id="PTHR45527">
    <property type="entry name" value="NONRIBOSOMAL PEPTIDE SYNTHETASE"/>
    <property type="match status" value="1"/>
</dbReference>
<dbReference type="PROSITE" id="PS00455">
    <property type="entry name" value="AMP_BINDING"/>
    <property type="match status" value="1"/>
</dbReference>
<dbReference type="InterPro" id="IPR010071">
    <property type="entry name" value="AA_adenyl_dom"/>
</dbReference>
<protein>
    <submittedName>
        <fullName evidence="3">Linear gramicidin synthase subunit D</fullName>
    </submittedName>
</protein>
<name>A0ABX2CYF8_9CYAN</name>
<dbReference type="Gene3D" id="3.40.50.1820">
    <property type="entry name" value="alpha/beta hydrolase"/>
    <property type="match status" value="1"/>
</dbReference>
<sequence>MENQTSNLSATKKALLEKWKTGKSRSSAIPKRSDSNCIPLSFSQQRLWFIDRLYQGSSFYNIPTAIHLKGMLDVTALKQSLNEIMKRHEAWRTSFVIVDKQPFQTIASESTWELPILNLEHLSGKNWDVEVQKIAVEEAKKPFNLSQAPLVRATLLRLGETEHIFLLTMHHIVSDGWSISVFAGELAALYAAFSTGQSPSLPELPIQYADFAIWQRDRLQGEILATQLNYWKQQLGGDLPVLQLPVDRSRPTITTFNGTKQYFTFSKTLTEALSKLSQQEEVTLFMTLLAGFNTLLYRYTEQEDILIGSSIANRNQAELEGILGLFVNTLVMRNDLSGNPSFRTLLSRVRGVTLDAYAHQDLPFEKLVEELQPDRDLSRNPLFQVMFVLQNTPKSEQEIAGLTLRSLEFDSGTSQFDIFLSLGESKEGLTGFLEYSTDLFDAATITGLIDNFQTLLESIVANPDRQISELPILTAKQREQLLLEWNNTRTTYPQDASIHQLFERQVEHFPDSLALIDRSEKVTYRKLNQKVNQLAHYLQKLGVTTETCVGICLDRSVEMIVGILAILKAGGAYIPLDPNYPTDRLSFMVSDSQVSLVISHSSLRDRFQQIQVICLDKEWEIIDRESQENPASTLRSDNLAYVIYTSGSTGTPKGVIGTHRGTVNGLNWLWKTYPFESEEICCQKTAISFVDSVWEVFAPLLQGIPTVIIPDPVVKDTKVFLETLDRHHVTRIILVPSLLRLILDTYGNLTKKLSNLKLWITSGEVLPLNLARSFQKLLPSAKLINLYGSSEVSANATYYDTSLLPEKATSIPIGCPIDNTQVYIFDRHLQPTPVGVCGELYVGGDGLAKGYLNRPELTEERFILTPNSKLYKTGDLARYLHDGNLEYLGRRDEQVKIRGFRVELAEIESAILQHPDIRESVVIIRDDTQGDKHLIAYIVTDEPDLVPQISSYLQEKLPDYMIPSAFVVLDAIPLTPNGKIDKQSLPTDNLIRSNSTKSFVSPRNISELGLVKIWENLLAINSIGVTDNFFELGGHSFLAVRLMAQIYERFGHNLPLSILFENPTIEKLAKIVSQPTNLSSGSPLVALNSSGSRTPFFCVHAAGGDILAYLNLADQIGGEQPFYALEQSPTSLEVQAKSVEETAAYYLQEIRSLQPEGPYLLGGWCFGGVVAFEMAQQLQKQGQKIDLLVVIDAILPETVIKSTKDDDAKFLIRLAESIKNWFGIDFSVSYDEMRSLSLDEQFQLLNRKANFIVSDTEMAQYIRDYKVFKSHVQAMRDYVPQVYPHKITLFRASDKIAHDFESTEFHSDDLLLGWGKCSQQAIEVIEVPGNHFSMFTEPHIQKLSQHLKFCFDQMVNGEINFNGS</sequence>
<dbReference type="InterPro" id="IPR000873">
    <property type="entry name" value="AMP-dep_synth/lig_dom"/>
</dbReference>
<dbReference type="Pfam" id="PF00501">
    <property type="entry name" value="AMP-binding"/>
    <property type="match status" value="1"/>
</dbReference>
<dbReference type="InterPro" id="IPR029058">
    <property type="entry name" value="AB_hydrolase_fold"/>
</dbReference>
<dbReference type="InterPro" id="IPR025110">
    <property type="entry name" value="AMP-bd_C"/>
</dbReference>
<evidence type="ECO:0000313" key="4">
    <source>
        <dbReference type="Proteomes" id="UP000702425"/>
    </source>
</evidence>
<dbReference type="Gene3D" id="3.30.300.30">
    <property type="match status" value="1"/>
</dbReference>
<dbReference type="RefSeq" id="WP_172187976.1">
    <property type="nucleotide sequence ID" value="NZ_CAWPPK010000256.1"/>
</dbReference>
<dbReference type="InterPro" id="IPR045851">
    <property type="entry name" value="AMP-bd_C_sf"/>
</dbReference>
<dbReference type="Gene3D" id="3.30.559.30">
    <property type="entry name" value="Nonribosomal peptide synthetase, condensation domain"/>
    <property type="match status" value="1"/>
</dbReference>
<proteinExistence type="predicted"/>
<comment type="cofactor">
    <cofactor evidence="1">
        <name>pantetheine 4'-phosphate</name>
        <dbReference type="ChEBI" id="CHEBI:47942"/>
    </cofactor>
</comment>
<dbReference type="Proteomes" id="UP000702425">
    <property type="component" value="Unassembled WGS sequence"/>
</dbReference>